<accession>A0A392U7I1</accession>
<protein>
    <submittedName>
        <fullName evidence="2">Uncharacterized protein</fullName>
    </submittedName>
</protein>
<feature type="region of interest" description="Disordered" evidence="1">
    <location>
        <begin position="26"/>
        <end position="57"/>
    </location>
</feature>
<evidence type="ECO:0000256" key="1">
    <source>
        <dbReference type="SAM" id="MobiDB-lite"/>
    </source>
</evidence>
<comment type="caution">
    <text evidence="2">The sequence shown here is derived from an EMBL/GenBank/DDBJ whole genome shotgun (WGS) entry which is preliminary data.</text>
</comment>
<evidence type="ECO:0000313" key="3">
    <source>
        <dbReference type="Proteomes" id="UP000265520"/>
    </source>
</evidence>
<feature type="non-terminal residue" evidence="2">
    <location>
        <position position="1"/>
    </location>
</feature>
<evidence type="ECO:0000313" key="2">
    <source>
        <dbReference type="EMBL" id="MCI69342.1"/>
    </source>
</evidence>
<dbReference type="AlphaFoldDB" id="A0A392U7I1"/>
<reference evidence="2 3" key="1">
    <citation type="journal article" date="2018" name="Front. Plant Sci.">
        <title>Red Clover (Trifolium pratense) and Zigzag Clover (T. medium) - A Picture of Genomic Similarities and Differences.</title>
        <authorList>
            <person name="Dluhosova J."/>
            <person name="Istvanek J."/>
            <person name="Nedelnik J."/>
            <person name="Repkova J."/>
        </authorList>
    </citation>
    <scope>NUCLEOTIDE SEQUENCE [LARGE SCALE GENOMIC DNA]</scope>
    <source>
        <strain evidence="3">cv. 10/8</strain>
        <tissue evidence="2">Leaf</tissue>
    </source>
</reference>
<proteinExistence type="predicted"/>
<sequence>QEPETPSPNRATLRVAQVTPAFGAADRKKTSNNNSIASGAAQAARGADARICKKMQF</sequence>
<dbReference type="EMBL" id="LXQA010754075">
    <property type="protein sequence ID" value="MCI69342.1"/>
    <property type="molecule type" value="Genomic_DNA"/>
</dbReference>
<keyword evidence="3" id="KW-1185">Reference proteome</keyword>
<organism evidence="2 3">
    <name type="scientific">Trifolium medium</name>
    <dbReference type="NCBI Taxonomy" id="97028"/>
    <lineage>
        <taxon>Eukaryota</taxon>
        <taxon>Viridiplantae</taxon>
        <taxon>Streptophyta</taxon>
        <taxon>Embryophyta</taxon>
        <taxon>Tracheophyta</taxon>
        <taxon>Spermatophyta</taxon>
        <taxon>Magnoliopsida</taxon>
        <taxon>eudicotyledons</taxon>
        <taxon>Gunneridae</taxon>
        <taxon>Pentapetalae</taxon>
        <taxon>rosids</taxon>
        <taxon>fabids</taxon>
        <taxon>Fabales</taxon>
        <taxon>Fabaceae</taxon>
        <taxon>Papilionoideae</taxon>
        <taxon>50 kb inversion clade</taxon>
        <taxon>NPAAA clade</taxon>
        <taxon>Hologalegina</taxon>
        <taxon>IRL clade</taxon>
        <taxon>Trifolieae</taxon>
        <taxon>Trifolium</taxon>
    </lineage>
</organism>
<feature type="compositionally biased region" description="Low complexity" evidence="1">
    <location>
        <begin position="35"/>
        <end position="46"/>
    </location>
</feature>
<dbReference type="Proteomes" id="UP000265520">
    <property type="component" value="Unassembled WGS sequence"/>
</dbReference>
<name>A0A392U7I1_9FABA</name>